<dbReference type="InterPro" id="IPR023210">
    <property type="entry name" value="NADP_OxRdtase_dom"/>
</dbReference>
<accession>A0A1J7J6V5</accession>
<evidence type="ECO:0000313" key="5">
    <source>
        <dbReference type="EMBL" id="OIW35518.1"/>
    </source>
</evidence>
<proteinExistence type="inferred from homology"/>
<dbReference type="InParanoid" id="A0A1J7J6V5"/>
<dbReference type="STRING" id="1408157.A0A1J7J6V5"/>
<organism evidence="5 6">
    <name type="scientific">Coniochaeta ligniaria NRRL 30616</name>
    <dbReference type="NCBI Taxonomy" id="1408157"/>
    <lineage>
        <taxon>Eukaryota</taxon>
        <taxon>Fungi</taxon>
        <taxon>Dikarya</taxon>
        <taxon>Ascomycota</taxon>
        <taxon>Pezizomycotina</taxon>
        <taxon>Sordariomycetes</taxon>
        <taxon>Sordariomycetidae</taxon>
        <taxon>Coniochaetales</taxon>
        <taxon>Coniochaetaceae</taxon>
        <taxon>Coniochaeta</taxon>
    </lineage>
</organism>
<dbReference type="InterPro" id="IPR005399">
    <property type="entry name" value="K_chnl_volt-dep_bsu_KCNAB-rel"/>
</dbReference>
<dbReference type="CDD" id="cd19143">
    <property type="entry name" value="AKR_AKR6C1_2"/>
    <property type="match status" value="1"/>
</dbReference>
<dbReference type="OrthoDB" id="1720422at2759"/>
<keyword evidence="6" id="KW-1185">Reference proteome</keyword>
<sequence length="349" mass="39002">MAPKFERGNMKYRFLGNTGLRVSEISLGSWITFGGQVGDDELALACFREAWKNGINFFDTAEGYHAGAAEESLGKAFRQLGWSRSDFVVCTKIYWGGDGPNDVGLSRKHILEGTQKSLGRLQLEYVDVIMAHRCDPATPMEEVVRAFSDLVQRGKALYWGTSEWTAAEVESACQVAARLGLVRPVCDQPQYNMFTRKRVEEEYRDARLYDKYRYGLTVWSPLASGILSGKYNDLKVPDGSRLAIKEDQFMRAFKEKLSTPEGRAEIDKVKAAGRIAEELGCTMAQLAIAWCLKNQNVSTVITGASRPEQIAENAKAVQVVERITPDMLAKIDDIMGNKPPGVQYFDRDI</sequence>
<evidence type="ECO:0000256" key="2">
    <source>
        <dbReference type="ARBA" id="ARBA00022857"/>
    </source>
</evidence>
<evidence type="ECO:0000256" key="1">
    <source>
        <dbReference type="ARBA" id="ARBA00006515"/>
    </source>
</evidence>
<feature type="domain" description="NADP-dependent oxidoreductase" evidence="4">
    <location>
        <begin position="24"/>
        <end position="334"/>
    </location>
</feature>
<evidence type="ECO:0000259" key="4">
    <source>
        <dbReference type="Pfam" id="PF00248"/>
    </source>
</evidence>
<gene>
    <name evidence="5" type="ORF">CONLIGDRAFT_639789</name>
</gene>
<dbReference type="Pfam" id="PF00248">
    <property type="entry name" value="Aldo_ket_red"/>
    <property type="match status" value="1"/>
</dbReference>
<evidence type="ECO:0000256" key="3">
    <source>
        <dbReference type="ARBA" id="ARBA00023002"/>
    </source>
</evidence>
<evidence type="ECO:0000313" key="6">
    <source>
        <dbReference type="Proteomes" id="UP000182658"/>
    </source>
</evidence>
<name>A0A1J7J6V5_9PEZI</name>
<dbReference type="Gene3D" id="3.20.20.100">
    <property type="entry name" value="NADP-dependent oxidoreductase domain"/>
    <property type="match status" value="1"/>
</dbReference>
<dbReference type="PANTHER" id="PTHR43150:SF6">
    <property type="entry name" value="VIC POTASSIUM ION CHANNEL, BETA SUBUNIT (EUROFUNG)"/>
    <property type="match status" value="1"/>
</dbReference>
<dbReference type="PANTHER" id="PTHR43150">
    <property type="entry name" value="HYPERKINETIC, ISOFORM M"/>
    <property type="match status" value="1"/>
</dbReference>
<dbReference type="SUPFAM" id="SSF51430">
    <property type="entry name" value="NAD(P)-linked oxidoreductase"/>
    <property type="match status" value="1"/>
</dbReference>
<dbReference type="Proteomes" id="UP000182658">
    <property type="component" value="Unassembled WGS sequence"/>
</dbReference>
<dbReference type="InterPro" id="IPR036812">
    <property type="entry name" value="NAD(P)_OxRdtase_dom_sf"/>
</dbReference>
<dbReference type="EMBL" id="KV875093">
    <property type="protein sequence ID" value="OIW35518.1"/>
    <property type="molecule type" value="Genomic_DNA"/>
</dbReference>
<comment type="similarity">
    <text evidence="1">Belongs to the shaker potassium channel beta subunit family.</text>
</comment>
<keyword evidence="2" id="KW-0521">NADP</keyword>
<keyword evidence="3" id="KW-0560">Oxidoreductase</keyword>
<dbReference type="PRINTS" id="PR01577">
    <property type="entry name" value="KCNABCHANNEL"/>
</dbReference>
<dbReference type="AlphaFoldDB" id="A0A1J7J6V5"/>
<protein>
    <submittedName>
        <fullName evidence="5">Aldo/keto reductase</fullName>
    </submittedName>
</protein>
<dbReference type="GO" id="GO:0016491">
    <property type="term" value="F:oxidoreductase activity"/>
    <property type="evidence" value="ECO:0007669"/>
    <property type="project" value="UniProtKB-KW"/>
</dbReference>
<reference evidence="5 6" key="1">
    <citation type="submission" date="2016-10" db="EMBL/GenBank/DDBJ databases">
        <title>Draft genome sequence of Coniochaeta ligniaria NRRL30616, a lignocellulolytic fungus for bioabatement of inhibitors in plant biomass hydrolysates.</title>
        <authorList>
            <consortium name="DOE Joint Genome Institute"/>
            <person name="Jimenez D.J."/>
            <person name="Hector R.E."/>
            <person name="Riley R."/>
            <person name="Sun H."/>
            <person name="Grigoriev I.V."/>
            <person name="Van Elsas J.D."/>
            <person name="Nichols N.N."/>
        </authorList>
    </citation>
    <scope>NUCLEOTIDE SEQUENCE [LARGE SCALE GENOMIC DNA]</scope>
    <source>
        <strain evidence="5 6">NRRL 30616</strain>
    </source>
</reference>